<dbReference type="PANTHER" id="PTHR33164:SF43">
    <property type="entry name" value="HTH-TYPE TRANSCRIPTIONAL REPRESSOR YETL"/>
    <property type="match status" value="1"/>
</dbReference>
<comment type="caution">
    <text evidence="3">The sequence shown here is derived from an EMBL/GenBank/DDBJ whole genome shotgun (WGS) entry which is preliminary data.</text>
</comment>
<name>A0A6M0P7U1_9BACI</name>
<organism evidence="3 4">
    <name type="scientific">Heyndrickxia ginsengihumi</name>
    <dbReference type="NCBI Taxonomy" id="363870"/>
    <lineage>
        <taxon>Bacteria</taxon>
        <taxon>Bacillati</taxon>
        <taxon>Bacillota</taxon>
        <taxon>Bacilli</taxon>
        <taxon>Bacillales</taxon>
        <taxon>Bacillaceae</taxon>
        <taxon>Heyndrickxia</taxon>
    </lineage>
</organism>
<dbReference type="SUPFAM" id="SSF46785">
    <property type="entry name" value="Winged helix' DNA-binding domain"/>
    <property type="match status" value="1"/>
</dbReference>
<protein>
    <submittedName>
        <fullName evidence="3">MarR family transcriptional regulator</fullName>
    </submittedName>
</protein>
<dbReference type="InterPro" id="IPR036390">
    <property type="entry name" value="WH_DNA-bd_sf"/>
</dbReference>
<dbReference type="InterPro" id="IPR039422">
    <property type="entry name" value="MarR/SlyA-like"/>
</dbReference>
<dbReference type="InterPro" id="IPR000835">
    <property type="entry name" value="HTH_MarR-typ"/>
</dbReference>
<reference evidence="3 4" key="2">
    <citation type="submission" date="2020-03" db="EMBL/GenBank/DDBJ databases">
        <title>Bacillus aquiflavi sp. nov., isolated from yellow water of strong flavor Chinese baijiu in Yibin region of China.</title>
        <authorList>
            <person name="Xie J."/>
        </authorList>
    </citation>
    <scope>NUCLEOTIDE SEQUENCE [LARGE SCALE GENOMIC DNA]</scope>
    <source>
        <strain evidence="3 4">Gsoil 114</strain>
    </source>
</reference>
<dbReference type="GO" id="GO:0006950">
    <property type="term" value="P:response to stress"/>
    <property type="evidence" value="ECO:0007669"/>
    <property type="project" value="TreeGrafter"/>
</dbReference>
<gene>
    <name evidence="3" type="ORF">G4D61_12430</name>
</gene>
<accession>A0A6M0P7U1</accession>
<feature type="domain" description="HTH marR-type" evidence="2">
    <location>
        <begin position="21"/>
        <end position="151"/>
    </location>
</feature>
<dbReference type="RefSeq" id="WP_163174083.1">
    <property type="nucleotide sequence ID" value="NZ_JAAIWK010000020.1"/>
</dbReference>
<evidence type="ECO:0000256" key="1">
    <source>
        <dbReference type="ARBA" id="ARBA00023125"/>
    </source>
</evidence>
<evidence type="ECO:0000313" key="4">
    <source>
        <dbReference type="Proteomes" id="UP000476934"/>
    </source>
</evidence>
<dbReference type="Pfam" id="PF12802">
    <property type="entry name" value="MarR_2"/>
    <property type="match status" value="1"/>
</dbReference>
<dbReference type="Proteomes" id="UP000476934">
    <property type="component" value="Unassembled WGS sequence"/>
</dbReference>
<reference evidence="3 4" key="1">
    <citation type="submission" date="2020-02" db="EMBL/GenBank/DDBJ databases">
        <authorList>
            <person name="Feng H."/>
        </authorList>
    </citation>
    <scope>NUCLEOTIDE SEQUENCE [LARGE SCALE GENOMIC DNA]</scope>
    <source>
        <strain evidence="3 4">Gsoil 114</strain>
    </source>
</reference>
<keyword evidence="4" id="KW-1185">Reference proteome</keyword>
<dbReference type="SMART" id="SM00347">
    <property type="entry name" value="HTH_MARR"/>
    <property type="match status" value="1"/>
</dbReference>
<dbReference type="GO" id="GO:0003700">
    <property type="term" value="F:DNA-binding transcription factor activity"/>
    <property type="evidence" value="ECO:0007669"/>
    <property type="project" value="InterPro"/>
</dbReference>
<evidence type="ECO:0000313" key="3">
    <source>
        <dbReference type="EMBL" id="NEY20764.1"/>
    </source>
</evidence>
<dbReference type="EMBL" id="JAAIWK010000020">
    <property type="protein sequence ID" value="NEY20764.1"/>
    <property type="molecule type" value="Genomic_DNA"/>
</dbReference>
<sequence length="160" mass="18516">MSKNEEYKNGELTMDQHTAMKMSTGYLLSRAGRIIHEKFEKAIEPMGIRARHFGLLINLRSYGFLSQSEAAQKMSIDKSTIVAIVDDLEKWHLVERKRNAKDRRLYDLTLTEEGIKKLHDVINFVEESEWLKALNKEENEQLNKLLSRLLFGPNGLLSNP</sequence>
<dbReference type="Gene3D" id="1.10.10.10">
    <property type="entry name" value="Winged helix-like DNA-binding domain superfamily/Winged helix DNA-binding domain"/>
    <property type="match status" value="1"/>
</dbReference>
<dbReference type="PROSITE" id="PS50995">
    <property type="entry name" value="HTH_MARR_2"/>
    <property type="match status" value="1"/>
</dbReference>
<dbReference type="PRINTS" id="PR00598">
    <property type="entry name" value="HTHMARR"/>
</dbReference>
<dbReference type="PANTHER" id="PTHR33164">
    <property type="entry name" value="TRANSCRIPTIONAL REGULATOR, MARR FAMILY"/>
    <property type="match status" value="1"/>
</dbReference>
<dbReference type="InterPro" id="IPR036388">
    <property type="entry name" value="WH-like_DNA-bd_sf"/>
</dbReference>
<dbReference type="GO" id="GO:0003677">
    <property type="term" value="F:DNA binding"/>
    <property type="evidence" value="ECO:0007669"/>
    <property type="project" value="UniProtKB-KW"/>
</dbReference>
<dbReference type="AlphaFoldDB" id="A0A6M0P7U1"/>
<proteinExistence type="predicted"/>
<keyword evidence="1" id="KW-0238">DNA-binding</keyword>
<evidence type="ECO:0000259" key="2">
    <source>
        <dbReference type="PROSITE" id="PS50995"/>
    </source>
</evidence>